<keyword evidence="2" id="KW-1185">Reference proteome</keyword>
<gene>
    <name evidence="1" type="ORF">K441DRAFT_682562</name>
</gene>
<sequence>MADGCVSRLSPQSADSLGSTSICLLSSDEYNAMVEMGPAALCFYPGYELLYRTCYRSSQGTNEFGKDITAGRGVGIFIIDPRKLKPGNMIEMNSALKALEGPPGEEYNTEVLIWQNIPAEAVLCYWSWEDLKRSALFDLFPFLKSVGFSKTGKIRASRKDKSVPLIPSVSDIVNLVTGRLHMDADIFATKQVVMTMFVWSRRLRTMEEIRHFENNDFTKRDEHEIDNALYASKRRDPPLSFKDWWTRREPQAPTSSLSGPDISRVIEGFGTQKD</sequence>
<proteinExistence type="predicted"/>
<accession>A0ACC8EMR1</accession>
<protein>
    <submittedName>
        <fullName evidence="1">Uncharacterized protein</fullName>
    </submittedName>
</protein>
<organism evidence="1 2">
    <name type="scientific">Cenococcum geophilum 1.58</name>
    <dbReference type="NCBI Taxonomy" id="794803"/>
    <lineage>
        <taxon>Eukaryota</taxon>
        <taxon>Fungi</taxon>
        <taxon>Dikarya</taxon>
        <taxon>Ascomycota</taxon>
        <taxon>Pezizomycotina</taxon>
        <taxon>Dothideomycetes</taxon>
        <taxon>Pleosporomycetidae</taxon>
        <taxon>Gloniales</taxon>
        <taxon>Gloniaceae</taxon>
        <taxon>Cenococcum</taxon>
    </lineage>
</organism>
<evidence type="ECO:0000313" key="2">
    <source>
        <dbReference type="Proteomes" id="UP000250078"/>
    </source>
</evidence>
<evidence type="ECO:0000313" key="1">
    <source>
        <dbReference type="EMBL" id="OCK87488.1"/>
    </source>
</evidence>
<dbReference type="Proteomes" id="UP000250078">
    <property type="component" value="Unassembled WGS sequence"/>
</dbReference>
<name>A0ACC8EMR1_9PEZI</name>
<dbReference type="EMBL" id="KV748260">
    <property type="protein sequence ID" value="OCK87488.1"/>
    <property type="molecule type" value="Genomic_DNA"/>
</dbReference>
<reference evidence="1 2" key="1">
    <citation type="journal article" date="2016" name="Nat. Commun.">
        <title>Ectomycorrhizal ecology is imprinted in the genome of the dominant symbiotic fungus Cenococcum geophilum.</title>
        <authorList>
            <consortium name="DOE Joint Genome Institute"/>
            <person name="Peter M."/>
            <person name="Kohler A."/>
            <person name="Ohm R.A."/>
            <person name="Kuo A."/>
            <person name="Krutzmann J."/>
            <person name="Morin E."/>
            <person name="Arend M."/>
            <person name="Barry K.W."/>
            <person name="Binder M."/>
            <person name="Choi C."/>
            <person name="Clum A."/>
            <person name="Copeland A."/>
            <person name="Grisel N."/>
            <person name="Haridas S."/>
            <person name="Kipfer T."/>
            <person name="LaButti K."/>
            <person name="Lindquist E."/>
            <person name="Lipzen A."/>
            <person name="Maire R."/>
            <person name="Meier B."/>
            <person name="Mihaltcheva S."/>
            <person name="Molinier V."/>
            <person name="Murat C."/>
            <person name="Poggeler S."/>
            <person name="Quandt C.A."/>
            <person name="Sperisen C."/>
            <person name="Tritt A."/>
            <person name="Tisserant E."/>
            <person name="Crous P.W."/>
            <person name="Henrissat B."/>
            <person name="Nehls U."/>
            <person name="Egli S."/>
            <person name="Spatafora J.W."/>
            <person name="Grigoriev I.V."/>
            <person name="Martin F.M."/>
        </authorList>
    </citation>
    <scope>NUCLEOTIDE SEQUENCE [LARGE SCALE GENOMIC DNA]</scope>
    <source>
        <strain evidence="1 2">1.58</strain>
    </source>
</reference>